<accession>A0A2M4DR68</accession>
<feature type="signal peptide" evidence="1">
    <location>
        <begin position="1"/>
        <end position="19"/>
    </location>
</feature>
<protein>
    <submittedName>
        <fullName evidence="2">Putative secreted protein</fullName>
    </submittedName>
</protein>
<keyword evidence="1" id="KW-0732">Signal</keyword>
<name>A0A2M4DR68_ANODA</name>
<reference evidence="2" key="1">
    <citation type="submission" date="2018-01" db="EMBL/GenBank/DDBJ databases">
        <title>An insight into the sialome of Amazonian anophelines.</title>
        <authorList>
            <person name="Ribeiro J.M."/>
            <person name="Scarpassa V."/>
            <person name="Calvo E."/>
        </authorList>
    </citation>
    <scope>NUCLEOTIDE SEQUENCE</scope>
</reference>
<dbReference type="AlphaFoldDB" id="A0A2M4DR68"/>
<evidence type="ECO:0000313" key="2">
    <source>
        <dbReference type="EMBL" id="MBW80063.1"/>
    </source>
</evidence>
<proteinExistence type="predicted"/>
<sequence>MFRMFQMSWLTHSFSCGFATTAASSMPSMCCCCCCCGDVGVVPLTVVAVPSSVWPLSTAATYGSQSDKTLRIQCFLLTVLRVERVPKMLMALQKM</sequence>
<evidence type="ECO:0000256" key="1">
    <source>
        <dbReference type="SAM" id="SignalP"/>
    </source>
</evidence>
<feature type="chain" id="PRO_5014960675" evidence="1">
    <location>
        <begin position="20"/>
        <end position="95"/>
    </location>
</feature>
<organism evidence="2">
    <name type="scientific">Anopheles darlingi</name>
    <name type="common">Mosquito</name>
    <dbReference type="NCBI Taxonomy" id="43151"/>
    <lineage>
        <taxon>Eukaryota</taxon>
        <taxon>Metazoa</taxon>
        <taxon>Ecdysozoa</taxon>
        <taxon>Arthropoda</taxon>
        <taxon>Hexapoda</taxon>
        <taxon>Insecta</taxon>
        <taxon>Pterygota</taxon>
        <taxon>Neoptera</taxon>
        <taxon>Endopterygota</taxon>
        <taxon>Diptera</taxon>
        <taxon>Nematocera</taxon>
        <taxon>Culicoidea</taxon>
        <taxon>Culicidae</taxon>
        <taxon>Anophelinae</taxon>
        <taxon>Anopheles</taxon>
    </lineage>
</organism>
<dbReference type="EMBL" id="GGFL01015885">
    <property type="protein sequence ID" value="MBW80063.1"/>
    <property type="molecule type" value="Transcribed_RNA"/>
</dbReference>